<dbReference type="GO" id="GO:0003677">
    <property type="term" value="F:DNA binding"/>
    <property type="evidence" value="ECO:0007669"/>
    <property type="project" value="InterPro"/>
</dbReference>
<evidence type="ECO:0000256" key="4">
    <source>
        <dbReference type="ARBA" id="ARBA00023163"/>
    </source>
</evidence>
<dbReference type="SUPFAM" id="SSF88946">
    <property type="entry name" value="Sigma2 domain of RNA polymerase sigma factors"/>
    <property type="match status" value="1"/>
</dbReference>
<proteinExistence type="inferred from homology"/>
<dbReference type="Proteomes" id="UP000260644">
    <property type="component" value="Unassembled WGS sequence"/>
</dbReference>
<evidence type="ECO:0000313" key="8">
    <source>
        <dbReference type="Proteomes" id="UP000260644"/>
    </source>
</evidence>
<reference evidence="7 8" key="1">
    <citation type="submission" date="2018-07" db="EMBL/GenBank/DDBJ databases">
        <title>Chitinophaga K2CV101002-2 sp. nov., isolated from a monsoon evergreen broad-leaved forest soil.</title>
        <authorList>
            <person name="Lv Y."/>
        </authorList>
    </citation>
    <scope>NUCLEOTIDE SEQUENCE [LARGE SCALE GENOMIC DNA]</scope>
    <source>
        <strain evidence="7 8">GDMCC 1.1288</strain>
    </source>
</reference>
<keyword evidence="4" id="KW-0804">Transcription</keyword>
<dbReference type="InterPro" id="IPR013325">
    <property type="entry name" value="RNA_pol_sigma_r2"/>
</dbReference>
<dbReference type="PANTHER" id="PTHR43133:SF46">
    <property type="entry name" value="RNA POLYMERASE SIGMA-70 FACTOR ECF SUBFAMILY"/>
    <property type="match status" value="1"/>
</dbReference>
<keyword evidence="8" id="KW-1185">Reference proteome</keyword>
<name>A0A3E1Y3S4_9BACT</name>
<organism evidence="7 8">
    <name type="scientific">Chitinophaga silvatica</name>
    <dbReference type="NCBI Taxonomy" id="2282649"/>
    <lineage>
        <taxon>Bacteria</taxon>
        <taxon>Pseudomonadati</taxon>
        <taxon>Bacteroidota</taxon>
        <taxon>Chitinophagia</taxon>
        <taxon>Chitinophagales</taxon>
        <taxon>Chitinophagaceae</taxon>
        <taxon>Chitinophaga</taxon>
    </lineage>
</organism>
<dbReference type="GO" id="GO:0006352">
    <property type="term" value="P:DNA-templated transcription initiation"/>
    <property type="evidence" value="ECO:0007669"/>
    <property type="project" value="InterPro"/>
</dbReference>
<dbReference type="SUPFAM" id="SSF88659">
    <property type="entry name" value="Sigma3 and sigma4 domains of RNA polymerase sigma factors"/>
    <property type="match status" value="1"/>
</dbReference>
<keyword evidence="2" id="KW-0805">Transcription regulation</keyword>
<dbReference type="Gene3D" id="1.10.10.10">
    <property type="entry name" value="Winged helix-like DNA-binding domain superfamily/Winged helix DNA-binding domain"/>
    <property type="match status" value="1"/>
</dbReference>
<dbReference type="InterPro" id="IPR007627">
    <property type="entry name" value="RNA_pol_sigma70_r2"/>
</dbReference>
<comment type="similarity">
    <text evidence="1">Belongs to the sigma-70 factor family. ECF subfamily.</text>
</comment>
<evidence type="ECO:0000256" key="1">
    <source>
        <dbReference type="ARBA" id="ARBA00010641"/>
    </source>
</evidence>
<evidence type="ECO:0000256" key="2">
    <source>
        <dbReference type="ARBA" id="ARBA00023015"/>
    </source>
</evidence>
<feature type="domain" description="RNA polymerase sigma factor 70 region 4 type 2" evidence="6">
    <location>
        <begin position="172"/>
        <end position="220"/>
    </location>
</feature>
<comment type="caution">
    <text evidence="7">The sequence shown here is derived from an EMBL/GenBank/DDBJ whole genome shotgun (WGS) entry which is preliminary data.</text>
</comment>
<dbReference type="Pfam" id="PF04542">
    <property type="entry name" value="Sigma70_r2"/>
    <property type="match status" value="1"/>
</dbReference>
<feature type="domain" description="RNA polymerase sigma-70 region 2" evidence="5">
    <location>
        <begin position="72"/>
        <end position="139"/>
    </location>
</feature>
<sequence length="245" mass="29237">MKDIYLLSNHFLFYSNSNKSVIFYSFRQINNDISRKIGYCAINSCTKMLNPLSEKELLQRLAEGDENAFAAIYKQYQPKLYLFIFPLTACSQQDADEVIQDIFFKIWMRRDTMLTVNNLQAYLFMMAKNRLRDWHRQQQAKNQLTATLQYHHPQQHEEVEHNTYFQEYSVIARKAIEMLPDQKKRIFAMRHEEGLSLDEIALQLNITKFGVKKQLYDAVKFVKKYLKTNADIDMPLLILLLFYFR</sequence>
<evidence type="ECO:0000313" key="7">
    <source>
        <dbReference type="EMBL" id="RFS19313.1"/>
    </source>
</evidence>
<dbReference type="InterPro" id="IPR013249">
    <property type="entry name" value="RNA_pol_sigma70_r4_t2"/>
</dbReference>
<dbReference type="InterPro" id="IPR013324">
    <property type="entry name" value="RNA_pol_sigma_r3/r4-like"/>
</dbReference>
<evidence type="ECO:0000259" key="6">
    <source>
        <dbReference type="Pfam" id="PF08281"/>
    </source>
</evidence>
<dbReference type="Pfam" id="PF08281">
    <property type="entry name" value="Sigma70_r4_2"/>
    <property type="match status" value="1"/>
</dbReference>
<protein>
    <submittedName>
        <fullName evidence="7">RNA polymerase sigma factor</fullName>
    </submittedName>
</protein>
<dbReference type="InterPro" id="IPR036388">
    <property type="entry name" value="WH-like_DNA-bd_sf"/>
</dbReference>
<dbReference type="NCBIfam" id="TIGR02937">
    <property type="entry name" value="sigma70-ECF"/>
    <property type="match status" value="1"/>
</dbReference>
<dbReference type="InterPro" id="IPR039425">
    <property type="entry name" value="RNA_pol_sigma-70-like"/>
</dbReference>
<dbReference type="GO" id="GO:0016987">
    <property type="term" value="F:sigma factor activity"/>
    <property type="evidence" value="ECO:0007669"/>
    <property type="project" value="UniProtKB-KW"/>
</dbReference>
<accession>A0A3E1Y3S4</accession>
<dbReference type="InterPro" id="IPR014284">
    <property type="entry name" value="RNA_pol_sigma-70_dom"/>
</dbReference>
<gene>
    <name evidence="7" type="ORF">DVR12_24080</name>
</gene>
<dbReference type="Gene3D" id="1.10.1740.10">
    <property type="match status" value="1"/>
</dbReference>
<dbReference type="PANTHER" id="PTHR43133">
    <property type="entry name" value="RNA POLYMERASE ECF-TYPE SIGMA FACTO"/>
    <property type="match status" value="1"/>
</dbReference>
<dbReference type="EMBL" id="QPMM01000014">
    <property type="protein sequence ID" value="RFS19313.1"/>
    <property type="molecule type" value="Genomic_DNA"/>
</dbReference>
<evidence type="ECO:0000256" key="3">
    <source>
        <dbReference type="ARBA" id="ARBA00023082"/>
    </source>
</evidence>
<dbReference type="AlphaFoldDB" id="A0A3E1Y3S4"/>
<keyword evidence="3" id="KW-0731">Sigma factor</keyword>
<evidence type="ECO:0000259" key="5">
    <source>
        <dbReference type="Pfam" id="PF04542"/>
    </source>
</evidence>